<evidence type="ECO:0000259" key="1">
    <source>
        <dbReference type="Pfam" id="PF12697"/>
    </source>
</evidence>
<dbReference type="PANTHER" id="PTHR43433">
    <property type="entry name" value="HYDROLASE, ALPHA/BETA FOLD FAMILY PROTEIN"/>
    <property type="match status" value="1"/>
</dbReference>
<dbReference type="EMBL" id="WTYV01000002">
    <property type="protein sequence ID" value="MXO71539.1"/>
    <property type="molecule type" value="Genomic_DNA"/>
</dbReference>
<proteinExistence type="predicted"/>
<name>A0A844YVH3_9SPHN</name>
<dbReference type="OrthoDB" id="9804723at2"/>
<dbReference type="InterPro" id="IPR029058">
    <property type="entry name" value="AB_hydrolase_fold"/>
</dbReference>
<dbReference type="InterPro" id="IPR000073">
    <property type="entry name" value="AB_hydrolase_1"/>
</dbReference>
<reference evidence="2 3" key="1">
    <citation type="submission" date="2019-12" db="EMBL/GenBank/DDBJ databases">
        <title>Genomic-based taxomic classification of the family Erythrobacteraceae.</title>
        <authorList>
            <person name="Xu L."/>
        </authorList>
    </citation>
    <scope>NUCLEOTIDE SEQUENCE [LARGE SCALE GENOMIC DNA]</scope>
    <source>
        <strain evidence="2 3">M0322</strain>
    </source>
</reference>
<dbReference type="Gene3D" id="3.40.50.1820">
    <property type="entry name" value="alpha/beta hydrolase"/>
    <property type="match status" value="1"/>
</dbReference>
<gene>
    <name evidence="2" type="ORF">GRI99_07770</name>
</gene>
<dbReference type="PANTHER" id="PTHR43433:SF5">
    <property type="entry name" value="AB HYDROLASE-1 DOMAIN-CONTAINING PROTEIN"/>
    <property type="match status" value="1"/>
</dbReference>
<protein>
    <submittedName>
        <fullName evidence="2">Alpha/beta fold hydrolase</fullName>
    </submittedName>
</protein>
<dbReference type="InterPro" id="IPR050471">
    <property type="entry name" value="AB_hydrolase"/>
</dbReference>
<dbReference type="GO" id="GO:0046503">
    <property type="term" value="P:glycerolipid catabolic process"/>
    <property type="evidence" value="ECO:0007669"/>
    <property type="project" value="TreeGrafter"/>
</dbReference>
<dbReference type="AlphaFoldDB" id="A0A844YVH3"/>
<evidence type="ECO:0000313" key="3">
    <source>
        <dbReference type="Proteomes" id="UP000466966"/>
    </source>
</evidence>
<dbReference type="SUPFAM" id="SSF53474">
    <property type="entry name" value="alpha/beta-Hydrolases"/>
    <property type="match status" value="1"/>
</dbReference>
<organism evidence="2 3">
    <name type="scientific">Alteraurantiacibacter buctensis</name>
    <dbReference type="NCBI Taxonomy" id="1503981"/>
    <lineage>
        <taxon>Bacteria</taxon>
        <taxon>Pseudomonadati</taxon>
        <taxon>Pseudomonadota</taxon>
        <taxon>Alphaproteobacteria</taxon>
        <taxon>Sphingomonadales</taxon>
        <taxon>Erythrobacteraceae</taxon>
        <taxon>Alteraurantiacibacter</taxon>
    </lineage>
</organism>
<keyword evidence="3" id="KW-1185">Reference proteome</keyword>
<accession>A0A844YVH3</accession>
<dbReference type="Pfam" id="PF12697">
    <property type="entry name" value="Abhydrolase_6"/>
    <property type="match status" value="1"/>
</dbReference>
<sequence length="250" mass="27026">MTEIHTSHLESFDGTRLAVHQCGAGRPVLLLHGLYSSARMNWIKFGHAERLAAAGFRAIMPDQRGHAGSAAPHDPAKWPDGVLVHDALALVEALGLDDYDLVGFSLGARTALGAVVEGLTPRRLVLAGMGLESLDNWDDRMVFFLDALDRFDEIGPGDPASFVVAFMKTMKIDRTAARLLLQSRFEIDRADLARVTMPTLVLCGEQDRDNGSPHALAEALPNARLQLVPGGHMDSVTKPELGAALVDFLT</sequence>
<evidence type="ECO:0000313" key="2">
    <source>
        <dbReference type="EMBL" id="MXO71539.1"/>
    </source>
</evidence>
<dbReference type="GO" id="GO:0004806">
    <property type="term" value="F:triacylglycerol lipase activity"/>
    <property type="evidence" value="ECO:0007669"/>
    <property type="project" value="TreeGrafter"/>
</dbReference>
<feature type="domain" description="AB hydrolase-1" evidence="1">
    <location>
        <begin position="28"/>
        <end position="233"/>
    </location>
</feature>
<dbReference type="RefSeq" id="WP_160771444.1">
    <property type="nucleotide sequence ID" value="NZ_WTYV01000002.1"/>
</dbReference>
<comment type="caution">
    <text evidence="2">The sequence shown here is derived from an EMBL/GenBank/DDBJ whole genome shotgun (WGS) entry which is preliminary data.</text>
</comment>
<dbReference type="Proteomes" id="UP000466966">
    <property type="component" value="Unassembled WGS sequence"/>
</dbReference>
<keyword evidence="2" id="KW-0378">Hydrolase</keyword>